<dbReference type="EMBL" id="BMFJ01000001">
    <property type="protein sequence ID" value="GGE23236.1"/>
    <property type="molecule type" value="Genomic_DNA"/>
</dbReference>
<keyword evidence="1" id="KW-0732">Signal</keyword>
<keyword evidence="3" id="KW-1185">Reference proteome</keyword>
<dbReference type="RefSeq" id="WP_188476538.1">
    <property type="nucleotide sequence ID" value="NZ_BMFJ01000001.1"/>
</dbReference>
<accession>A0A917A2F8</accession>
<sequence length="115" mass="13020">MRFIFLVLPILMLAAPAGAEQLRYVALSGDRLRVDGVEFRLKGVDCSLASAEEELEAKRLITTMMRAPLVECGYTGEEGAREGDCMFRTNRLVMRPRSMVVELRKRNLCQPRSEI</sequence>
<evidence type="ECO:0000256" key="1">
    <source>
        <dbReference type="SAM" id="SignalP"/>
    </source>
</evidence>
<reference evidence="3" key="1">
    <citation type="journal article" date="2019" name="Int. J. Syst. Evol. Microbiol.">
        <title>The Global Catalogue of Microorganisms (GCM) 10K type strain sequencing project: providing services to taxonomists for standard genome sequencing and annotation.</title>
        <authorList>
            <consortium name="The Broad Institute Genomics Platform"/>
            <consortium name="The Broad Institute Genome Sequencing Center for Infectious Disease"/>
            <person name="Wu L."/>
            <person name="Ma J."/>
        </authorList>
    </citation>
    <scope>NUCLEOTIDE SEQUENCE [LARGE SCALE GENOMIC DNA]</scope>
    <source>
        <strain evidence="3">CGMCC 1.12664</strain>
    </source>
</reference>
<name>A0A917A2F8_9RHOB</name>
<feature type="chain" id="PRO_5037978444" description="UrcA family protein" evidence="1">
    <location>
        <begin position="20"/>
        <end position="115"/>
    </location>
</feature>
<organism evidence="2 3">
    <name type="scientific">Primorskyibacter flagellatus</name>
    <dbReference type="NCBI Taxonomy" id="1387277"/>
    <lineage>
        <taxon>Bacteria</taxon>
        <taxon>Pseudomonadati</taxon>
        <taxon>Pseudomonadota</taxon>
        <taxon>Alphaproteobacteria</taxon>
        <taxon>Rhodobacterales</taxon>
        <taxon>Roseobacteraceae</taxon>
        <taxon>Primorskyibacter</taxon>
    </lineage>
</organism>
<comment type="caution">
    <text evidence="2">The sequence shown here is derived from an EMBL/GenBank/DDBJ whole genome shotgun (WGS) entry which is preliminary data.</text>
</comment>
<protein>
    <recommendedName>
        <fullName evidence="4">UrcA family protein</fullName>
    </recommendedName>
</protein>
<feature type="signal peptide" evidence="1">
    <location>
        <begin position="1"/>
        <end position="19"/>
    </location>
</feature>
<dbReference type="AlphaFoldDB" id="A0A917A2F8"/>
<gene>
    <name evidence="2" type="ORF">GCM10011360_09710</name>
</gene>
<evidence type="ECO:0000313" key="2">
    <source>
        <dbReference type="EMBL" id="GGE23236.1"/>
    </source>
</evidence>
<evidence type="ECO:0008006" key="4">
    <source>
        <dbReference type="Google" id="ProtNLM"/>
    </source>
</evidence>
<proteinExistence type="predicted"/>
<evidence type="ECO:0000313" key="3">
    <source>
        <dbReference type="Proteomes" id="UP000612855"/>
    </source>
</evidence>
<dbReference type="Proteomes" id="UP000612855">
    <property type="component" value="Unassembled WGS sequence"/>
</dbReference>